<gene>
    <name evidence="6" type="primary">mreB</name>
    <name evidence="7" type="ORF">JOC47_001017</name>
</gene>
<dbReference type="Pfam" id="PF06723">
    <property type="entry name" value="MreB_Mbl"/>
    <property type="match status" value="1"/>
</dbReference>
<comment type="function">
    <text evidence="6">Forms membrane-associated dynamic filaments that are essential for cell shape determination. Acts by regulating cell wall synthesis and cell elongation, and thus cell shape. A feedback loop between cell geometry and MreB localization may maintain elongated cell shape by targeting cell wall growth to regions of negative cell wall curvature.</text>
</comment>
<dbReference type="GO" id="GO:0000902">
    <property type="term" value="P:cell morphogenesis"/>
    <property type="evidence" value="ECO:0007669"/>
    <property type="project" value="InterPro"/>
</dbReference>
<dbReference type="GO" id="GO:0005524">
    <property type="term" value="F:ATP binding"/>
    <property type="evidence" value="ECO:0007669"/>
    <property type="project" value="UniProtKB-KW"/>
</dbReference>
<keyword evidence="8" id="KW-1185">Reference proteome</keyword>
<evidence type="ECO:0000313" key="7">
    <source>
        <dbReference type="EMBL" id="MBM7556181.1"/>
    </source>
</evidence>
<keyword evidence="2 6" id="KW-0547">Nucleotide-binding</keyword>
<dbReference type="Gene3D" id="3.30.420.40">
    <property type="match status" value="3"/>
</dbReference>
<evidence type="ECO:0000256" key="3">
    <source>
        <dbReference type="ARBA" id="ARBA00022840"/>
    </source>
</evidence>
<comment type="caution">
    <text evidence="7">The sequence shown here is derived from an EMBL/GenBank/DDBJ whole genome shotgun (WGS) entry which is preliminary data.</text>
</comment>
<organism evidence="7 8">
    <name type="scientific">Halanaerobacter jeridensis</name>
    <dbReference type="NCBI Taxonomy" id="706427"/>
    <lineage>
        <taxon>Bacteria</taxon>
        <taxon>Bacillati</taxon>
        <taxon>Bacillota</taxon>
        <taxon>Clostridia</taxon>
        <taxon>Halanaerobiales</taxon>
        <taxon>Halobacteroidaceae</taxon>
        <taxon>Halanaerobacter</taxon>
    </lineage>
</organism>
<evidence type="ECO:0000256" key="4">
    <source>
        <dbReference type="ARBA" id="ARBA00022960"/>
    </source>
</evidence>
<reference evidence="7" key="1">
    <citation type="submission" date="2021-01" db="EMBL/GenBank/DDBJ databases">
        <title>Genomic Encyclopedia of Type Strains, Phase IV (KMG-IV): sequencing the most valuable type-strain genomes for metagenomic binning, comparative biology and taxonomic classification.</title>
        <authorList>
            <person name="Goeker M."/>
        </authorList>
    </citation>
    <scope>NUCLEOTIDE SEQUENCE</scope>
    <source>
        <strain evidence="7">DSM 23230</strain>
    </source>
</reference>
<evidence type="ECO:0000313" key="8">
    <source>
        <dbReference type="Proteomes" id="UP000774000"/>
    </source>
</evidence>
<dbReference type="SUPFAM" id="SSF53067">
    <property type="entry name" value="Actin-like ATPase domain"/>
    <property type="match status" value="2"/>
</dbReference>
<dbReference type="Proteomes" id="UP000774000">
    <property type="component" value="Unassembled WGS sequence"/>
</dbReference>
<comment type="similarity">
    <text evidence="5 6">Belongs to the FtsA/MreB family.</text>
</comment>
<protein>
    <recommendedName>
        <fullName evidence="6">Cell shape-determining protein MreB</fullName>
    </recommendedName>
</protein>
<dbReference type="InterPro" id="IPR056546">
    <property type="entry name" value="MreB_MamK-like"/>
</dbReference>
<dbReference type="GO" id="GO:0005737">
    <property type="term" value="C:cytoplasm"/>
    <property type="evidence" value="ECO:0007669"/>
    <property type="project" value="UniProtKB-SubCell"/>
</dbReference>
<feature type="binding site" evidence="6">
    <location>
        <begin position="215"/>
        <end position="218"/>
    </location>
    <ligand>
        <name>ATP</name>
        <dbReference type="ChEBI" id="CHEBI:30616"/>
    </ligand>
</feature>
<feature type="binding site" evidence="6">
    <location>
        <begin position="20"/>
        <end position="22"/>
    </location>
    <ligand>
        <name>ATP</name>
        <dbReference type="ChEBI" id="CHEBI:30616"/>
    </ligand>
</feature>
<keyword evidence="1 6" id="KW-0963">Cytoplasm</keyword>
<dbReference type="InterPro" id="IPR004753">
    <property type="entry name" value="MreB"/>
</dbReference>
<dbReference type="RefSeq" id="WP_204700894.1">
    <property type="nucleotide sequence ID" value="NZ_JAFBDQ010000004.1"/>
</dbReference>
<feature type="binding site" evidence="6">
    <location>
        <begin position="300"/>
        <end position="303"/>
    </location>
    <ligand>
        <name>ATP</name>
        <dbReference type="ChEBI" id="CHEBI:30616"/>
    </ligand>
</feature>
<dbReference type="NCBIfam" id="TIGR00904">
    <property type="entry name" value="mreB"/>
    <property type="match status" value="1"/>
</dbReference>
<keyword evidence="4 6" id="KW-0133">Cell shape</keyword>
<feature type="binding site" evidence="6">
    <location>
        <begin position="167"/>
        <end position="169"/>
    </location>
    <ligand>
        <name>ATP</name>
        <dbReference type="ChEBI" id="CHEBI:30616"/>
    </ligand>
</feature>
<name>A0A938XTS9_9FIRM</name>
<evidence type="ECO:0000256" key="2">
    <source>
        <dbReference type="ARBA" id="ARBA00022741"/>
    </source>
</evidence>
<dbReference type="NCBIfam" id="NF010539">
    <property type="entry name" value="PRK13927.1"/>
    <property type="match status" value="1"/>
</dbReference>
<dbReference type="InterPro" id="IPR043129">
    <property type="entry name" value="ATPase_NBD"/>
</dbReference>
<dbReference type="PANTHER" id="PTHR42749:SF1">
    <property type="entry name" value="CELL SHAPE-DETERMINING PROTEIN MREB"/>
    <property type="match status" value="1"/>
</dbReference>
<evidence type="ECO:0000256" key="6">
    <source>
        <dbReference type="HAMAP-Rule" id="MF_02207"/>
    </source>
</evidence>
<accession>A0A938XTS9</accession>
<dbReference type="PRINTS" id="PR01652">
    <property type="entry name" value="SHAPEPROTEIN"/>
</dbReference>
<dbReference type="EMBL" id="JAFBDQ010000004">
    <property type="protein sequence ID" value="MBM7556181.1"/>
    <property type="molecule type" value="Genomic_DNA"/>
</dbReference>
<proteinExistence type="inferred from homology"/>
<evidence type="ECO:0000256" key="1">
    <source>
        <dbReference type="ARBA" id="ARBA00022490"/>
    </source>
</evidence>
<dbReference type="GO" id="GO:0008360">
    <property type="term" value="P:regulation of cell shape"/>
    <property type="evidence" value="ECO:0007669"/>
    <property type="project" value="UniProtKB-UniRule"/>
</dbReference>
<sequence>MVMDFLTAPFSRDMGIDLGTANTLVYIRGKGVLIREPSVVAIKDNHGTTEEVLAVGDEAKKMIGRTPGNIVAIRPMKDGVIADFEVTEKMLRYFIAKAHKRKRLVRPRIIVCIPSGVTEVEKRAVREAAESAGAREAYLIEEPMAAAIGAGLPVHEATGNMVVDIGGGTTEVAVISLGGIVTKDSIRIGGDELDESIIHHIKNKYNLMIGDRTAEEIKMKIGSATFHSNSEISPEDNMEIRGRDLVNGLPKTVKVTAEEIQGALEEPVTDIVRSVKDTLEETPPELSSDIMDRGIVMAGGGSLLSGLDKLLAEETGMPVYLADDPLDSVVYGTGKVLEELNNLKNVLISPKKLS</sequence>
<evidence type="ECO:0000256" key="5">
    <source>
        <dbReference type="ARBA" id="ARBA00023458"/>
    </source>
</evidence>
<dbReference type="CDD" id="cd10225">
    <property type="entry name" value="ASKHA_NBD_MreB-like"/>
    <property type="match status" value="1"/>
</dbReference>
<dbReference type="HAMAP" id="MF_02207">
    <property type="entry name" value="MreB"/>
    <property type="match status" value="1"/>
</dbReference>
<dbReference type="AlphaFoldDB" id="A0A938XTS9"/>
<comment type="subunit">
    <text evidence="6">Forms polymers.</text>
</comment>
<keyword evidence="3 6" id="KW-0067">ATP-binding</keyword>
<comment type="subcellular location">
    <subcellularLocation>
        <location evidence="6">Cytoplasm</location>
    </subcellularLocation>
    <text evidence="6">Membrane-associated.</text>
</comment>
<dbReference type="PANTHER" id="PTHR42749">
    <property type="entry name" value="CELL SHAPE-DETERMINING PROTEIN MREB"/>
    <property type="match status" value="1"/>
</dbReference>